<evidence type="ECO:0000313" key="1">
    <source>
        <dbReference type="EMBL" id="MBX57453.1"/>
    </source>
</evidence>
<organism evidence="1">
    <name type="scientific">Rhizophora mucronata</name>
    <name type="common">Asiatic mangrove</name>
    <dbReference type="NCBI Taxonomy" id="61149"/>
    <lineage>
        <taxon>Eukaryota</taxon>
        <taxon>Viridiplantae</taxon>
        <taxon>Streptophyta</taxon>
        <taxon>Embryophyta</taxon>
        <taxon>Tracheophyta</taxon>
        <taxon>Spermatophyta</taxon>
        <taxon>Magnoliopsida</taxon>
        <taxon>eudicotyledons</taxon>
        <taxon>Gunneridae</taxon>
        <taxon>Pentapetalae</taxon>
        <taxon>rosids</taxon>
        <taxon>fabids</taxon>
        <taxon>Malpighiales</taxon>
        <taxon>Rhizophoraceae</taxon>
        <taxon>Rhizophora</taxon>
    </lineage>
</organism>
<dbReference type="EMBL" id="GGEC01076969">
    <property type="protein sequence ID" value="MBX57453.1"/>
    <property type="molecule type" value="Transcribed_RNA"/>
</dbReference>
<name>A0A2P2PRY1_RHIMU</name>
<proteinExistence type="predicted"/>
<accession>A0A2P2PRY1</accession>
<dbReference type="AlphaFoldDB" id="A0A2P2PRY1"/>
<reference evidence="1" key="1">
    <citation type="submission" date="2018-02" db="EMBL/GenBank/DDBJ databases">
        <title>Rhizophora mucronata_Transcriptome.</title>
        <authorList>
            <person name="Meera S.P."/>
            <person name="Sreeshan A."/>
            <person name="Augustine A."/>
        </authorList>
    </citation>
    <scope>NUCLEOTIDE SEQUENCE</scope>
    <source>
        <tissue evidence="1">Leaf</tissue>
    </source>
</reference>
<protein>
    <submittedName>
        <fullName evidence="1">Uncharacterized protein</fullName>
    </submittedName>
</protein>
<sequence length="61" mass="6922">MFGILYLFSTTTVGDTFTLSLGKEKRQFPFSISWNVFKFLLSLLTAKNSLIRPLDFSAALQ</sequence>